<dbReference type="FunFam" id="3.40.50.720:FF:000084">
    <property type="entry name" value="Short-chain dehydrogenase reductase"/>
    <property type="match status" value="1"/>
</dbReference>
<dbReference type="GO" id="GO:0016020">
    <property type="term" value="C:membrane"/>
    <property type="evidence" value="ECO:0007669"/>
    <property type="project" value="TreeGrafter"/>
</dbReference>
<keyword evidence="2" id="KW-0560">Oxidoreductase</keyword>
<keyword evidence="5" id="KW-1185">Reference proteome</keyword>
<reference evidence="4" key="1">
    <citation type="submission" date="2022-07" db="EMBL/GenBank/DDBJ databases">
        <title>Alkalimarinus sp. nov., isolated from gut of a Alitta virens.</title>
        <authorList>
            <person name="Yang A.I."/>
            <person name="Shin N.-R."/>
        </authorList>
    </citation>
    <scope>NUCLEOTIDE SEQUENCE</scope>
    <source>
        <strain evidence="4">FA028</strain>
    </source>
</reference>
<dbReference type="PRINTS" id="PR00081">
    <property type="entry name" value="GDHRDH"/>
</dbReference>
<evidence type="ECO:0000313" key="5">
    <source>
        <dbReference type="Proteomes" id="UP001164472"/>
    </source>
</evidence>
<dbReference type="InterPro" id="IPR036291">
    <property type="entry name" value="NAD(P)-bd_dom_sf"/>
</dbReference>
<accession>A0A9E8HJN1</accession>
<evidence type="ECO:0000313" key="4">
    <source>
        <dbReference type="EMBL" id="UZW75580.1"/>
    </source>
</evidence>
<dbReference type="PANTHER" id="PTHR44196:SF1">
    <property type="entry name" value="DEHYDROGENASE_REDUCTASE SDR FAMILY MEMBER 7B"/>
    <property type="match status" value="1"/>
</dbReference>
<evidence type="ECO:0000256" key="3">
    <source>
        <dbReference type="RuleBase" id="RU000363"/>
    </source>
</evidence>
<protein>
    <submittedName>
        <fullName evidence="4">SDR family oxidoreductase</fullName>
    </submittedName>
</protein>
<dbReference type="PRINTS" id="PR00080">
    <property type="entry name" value="SDRFAMILY"/>
</dbReference>
<dbReference type="NCBIfam" id="NF004196">
    <property type="entry name" value="PRK05650.1"/>
    <property type="match status" value="1"/>
</dbReference>
<dbReference type="Pfam" id="PF00106">
    <property type="entry name" value="adh_short"/>
    <property type="match status" value="1"/>
</dbReference>
<dbReference type="Gene3D" id="3.40.50.720">
    <property type="entry name" value="NAD(P)-binding Rossmann-like Domain"/>
    <property type="match status" value="1"/>
</dbReference>
<proteinExistence type="inferred from homology"/>
<dbReference type="SUPFAM" id="SSF51735">
    <property type="entry name" value="NAD(P)-binding Rossmann-fold domains"/>
    <property type="match status" value="1"/>
</dbReference>
<dbReference type="EMBL" id="CP101527">
    <property type="protein sequence ID" value="UZW75580.1"/>
    <property type="molecule type" value="Genomic_DNA"/>
</dbReference>
<dbReference type="Proteomes" id="UP001164472">
    <property type="component" value="Chromosome"/>
</dbReference>
<dbReference type="RefSeq" id="WP_251810595.1">
    <property type="nucleotide sequence ID" value="NZ_CP101527.1"/>
</dbReference>
<gene>
    <name evidence="4" type="ORF">NNL22_03015</name>
</gene>
<dbReference type="CDD" id="cd05233">
    <property type="entry name" value="SDR_c"/>
    <property type="match status" value="1"/>
</dbReference>
<organism evidence="4 5">
    <name type="scientific">Alkalimarinus sediminis</name>
    <dbReference type="NCBI Taxonomy" id="1632866"/>
    <lineage>
        <taxon>Bacteria</taxon>
        <taxon>Pseudomonadati</taxon>
        <taxon>Pseudomonadota</taxon>
        <taxon>Gammaproteobacteria</taxon>
        <taxon>Alteromonadales</taxon>
        <taxon>Alteromonadaceae</taxon>
        <taxon>Alkalimarinus</taxon>
    </lineage>
</organism>
<comment type="similarity">
    <text evidence="1 3">Belongs to the short-chain dehydrogenases/reductases (SDR) family.</text>
</comment>
<sequence length="268" mass="29644">MNDKRIFVTGGASGLGKAIALRFAREGFKVCIGDVNDERGSEAEAELKAIAPDAFYLFCDVTKIKHLESVRTELEERWGGVDVVVNNAGVGGTAGAIEDISLADWQWVLDVNLMGVVRGCKTFTPLFKQQGNGHFVNVASAAGLLSAPMMSSYNVTKAGVVSLSETLVSELCQDNITTSVVCPAFFQTNLTESMRSHIGGLHSKVNKMMSRSKITAEDVADSIYQAYEHKEFFVVTHPFERRLWYVKRFSPKGFNMLMQRQAKKLFRK</sequence>
<dbReference type="AlphaFoldDB" id="A0A9E8HJN1"/>
<dbReference type="InterPro" id="IPR002347">
    <property type="entry name" value="SDR_fam"/>
</dbReference>
<dbReference type="GO" id="GO:0016491">
    <property type="term" value="F:oxidoreductase activity"/>
    <property type="evidence" value="ECO:0007669"/>
    <property type="project" value="UniProtKB-KW"/>
</dbReference>
<name>A0A9E8HJN1_9ALTE</name>
<dbReference type="KEGG" id="asem:NNL22_03015"/>
<dbReference type="PANTHER" id="PTHR44196">
    <property type="entry name" value="DEHYDROGENASE/REDUCTASE SDR FAMILY MEMBER 7B"/>
    <property type="match status" value="1"/>
</dbReference>
<evidence type="ECO:0000256" key="1">
    <source>
        <dbReference type="ARBA" id="ARBA00006484"/>
    </source>
</evidence>
<evidence type="ECO:0000256" key="2">
    <source>
        <dbReference type="ARBA" id="ARBA00023002"/>
    </source>
</evidence>